<dbReference type="EMBL" id="JBHLTG010000009">
    <property type="protein sequence ID" value="MFC0681818.1"/>
    <property type="molecule type" value="Genomic_DNA"/>
</dbReference>
<gene>
    <name evidence="1" type="ORF">ACFFGH_28635</name>
</gene>
<dbReference type="Gene3D" id="3.40.50.300">
    <property type="entry name" value="P-loop containing nucleotide triphosphate hydrolases"/>
    <property type="match status" value="1"/>
</dbReference>
<organism evidence="1 2">
    <name type="scientific">Lysobacter korlensis</name>
    <dbReference type="NCBI Taxonomy" id="553636"/>
    <lineage>
        <taxon>Bacteria</taxon>
        <taxon>Pseudomonadati</taxon>
        <taxon>Pseudomonadota</taxon>
        <taxon>Gammaproteobacteria</taxon>
        <taxon>Lysobacterales</taxon>
        <taxon>Lysobacteraceae</taxon>
        <taxon>Lysobacter</taxon>
    </lineage>
</organism>
<dbReference type="Pfam" id="PF13238">
    <property type="entry name" value="AAA_18"/>
    <property type="match status" value="1"/>
</dbReference>
<keyword evidence="2" id="KW-1185">Reference proteome</keyword>
<reference evidence="1 2" key="1">
    <citation type="submission" date="2024-09" db="EMBL/GenBank/DDBJ databases">
        <authorList>
            <person name="Sun Q."/>
            <person name="Mori K."/>
        </authorList>
    </citation>
    <scope>NUCLEOTIDE SEQUENCE [LARGE SCALE GENOMIC DNA]</scope>
    <source>
        <strain evidence="1 2">KCTC 23076</strain>
    </source>
</reference>
<dbReference type="InterPro" id="IPR027417">
    <property type="entry name" value="P-loop_NTPase"/>
</dbReference>
<dbReference type="Proteomes" id="UP001589896">
    <property type="component" value="Unassembled WGS sequence"/>
</dbReference>
<comment type="caution">
    <text evidence="1">The sequence shown here is derived from an EMBL/GenBank/DDBJ whole genome shotgun (WGS) entry which is preliminary data.</text>
</comment>
<name>A0ABV6S105_9GAMM</name>
<dbReference type="SUPFAM" id="SSF52540">
    <property type="entry name" value="P-loop containing nucleoside triphosphate hydrolases"/>
    <property type="match status" value="1"/>
</dbReference>
<sequence>MNAASPSRSELLRQIANDVPAPGDGYVLVAVDGVDGSGKTSFAEELAAELGLVGRPVVLIHADAFLNLRSVRHRRGRDSPLGFWLDSYDYEALRRFALQPFRPGGDGRYRTAATDPRKDEYVSSELQQARPGSVVIVEGLFLHRDELAQVWDFSVYLDVPFEVTAKRMAERDGTPADPAHPRLRRYVEGQRIYFDSCAPWLRASRVVDNRDVTRPFLVDSVRNGASPPLTNGH</sequence>
<accession>A0ABV6S105</accession>
<protein>
    <submittedName>
        <fullName evidence="1">AAA family ATPase</fullName>
    </submittedName>
</protein>
<dbReference type="RefSeq" id="WP_386675144.1">
    <property type="nucleotide sequence ID" value="NZ_JBHLTG010000009.1"/>
</dbReference>
<evidence type="ECO:0000313" key="2">
    <source>
        <dbReference type="Proteomes" id="UP001589896"/>
    </source>
</evidence>
<dbReference type="PANTHER" id="PTHR10285">
    <property type="entry name" value="URIDINE KINASE"/>
    <property type="match status" value="1"/>
</dbReference>
<evidence type="ECO:0000313" key="1">
    <source>
        <dbReference type="EMBL" id="MFC0681818.1"/>
    </source>
</evidence>
<proteinExistence type="predicted"/>